<gene>
    <name evidence="2" type="ORF">I5731_05665</name>
</gene>
<dbReference type="InterPro" id="IPR020843">
    <property type="entry name" value="ER"/>
</dbReference>
<dbReference type="RefSeq" id="WP_197310398.1">
    <property type="nucleotide sequence ID" value="NZ_JADZLT010000042.1"/>
</dbReference>
<feature type="domain" description="Enoyl reductase (ER)" evidence="1">
    <location>
        <begin position="10"/>
        <end position="322"/>
    </location>
</feature>
<dbReference type="InterPro" id="IPR013154">
    <property type="entry name" value="ADH-like_N"/>
</dbReference>
<dbReference type="SUPFAM" id="SSF51735">
    <property type="entry name" value="NAD(P)-binding Rossmann-fold domains"/>
    <property type="match status" value="1"/>
</dbReference>
<dbReference type="Gene3D" id="3.40.50.720">
    <property type="entry name" value="NAD(P)-binding Rossmann-like Domain"/>
    <property type="match status" value="1"/>
</dbReference>
<dbReference type="Gene3D" id="3.90.180.10">
    <property type="entry name" value="Medium-chain alcohol dehydrogenases, catalytic domain"/>
    <property type="match status" value="1"/>
</dbReference>
<dbReference type="InterPro" id="IPR011032">
    <property type="entry name" value="GroES-like_sf"/>
</dbReference>
<dbReference type="CDD" id="cd08241">
    <property type="entry name" value="QOR1"/>
    <property type="match status" value="1"/>
</dbReference>
<accession>A0A931I107</accession>
<dbReference type="Proteomes" id="UP000631694">
    <property type="component" value="Unassembled WGS sequence"/>
</dbReference>
<evidence type="ECO:0000259" key="1">
    <source>
        <dbReference type="SMART" id="SM00829"/>
    </source>
</evidence>
<dbReference type="SMART" id="SM00829">
    <property type="entry name" value="PKS_ER"/>
    <property type="match status" value="1"/>
</dbReference>
<organism evidence="2 3">
    <name type="scientific">Methylobrevis albus</name>
    <dbReference type="NCBI Taxonomy" id="2793297"/>
    <lineage>
        <taxon>Bacteria</taxon>
        <taxon>Pseudomonadati</taxon>
        <taxon>Pseudomonadota</taxon>
        <taxon>Alphaproteobacteria</taxon>
        <taxon>Hyphomicrobiales</taxon>
        <taxon>Pleomorphomonadaceae</taxon>
        <taxon>Methylobrevis</taxon>
    </lineage>
</organism>
<dbReference type="InterPro" id="IPR051397">
    <property type="entry name" value="Zn-ADH-like_protein"/>
</dbReference>
<keyword evidence="3" id="KW-1185">Reference proteome</keyword>
<dbReference type="InterPro" id="IPR013149">
    <property type="entry name" value="ADH-like_C"/>
</dbReference>
<proteinExistence type="predicted"/>
<dbReference type="PANTHER" id="PTHR43677">
    <property type="entry name" value="SHORT-CHAIN DEHYDROGENASE/REDUCTASE"/>
    <property type="match status" value="1"/>
</dbReference>
<dbReference type="GO" id="GO:0016491">
    <property type="term" value="F:oxidoreductase activity"/>
    <property type="evidence" value="ECO:0007669"/>
    <property type="project" value="InterPro"/>
</dbReference>
<name>A0A931I107_9HYPH</name>
<reference evidence="2" key="1">
    <citation type="submission" date="2020-12" db="EMBL/GenBank/DDBJ databases">
        <title>Methylobrevis albus sp. nov., isolated from fresh water lack sediment.</title>
        <authorList>
            <person name="Zou Q."/>
        </authorList>
    </citation>
    <scope>NUCLEOTIDE SEQUENCE</scope>
    <source>
        <strain evidence="2">L22</strain>
    </source>
</reference>
<evidence type="ECO:0000313" key="2">
    <source>
        <dbReference type="EMBL" id="MBH0237303.1"/>
    </source>
</evidence>
<dbReference type="InterPro" id="IPR036291">
    <property type="entry name" value="NAD(P)-bd_dom_sf"/>
</dbReference>
<comment type="caution">
    <text evidence="2">The sequence shown here is derived from an EMBL/GenBank/DDBJ whole genome shotgun (WGS) entry which is preliminary data.</text>
</comment>
<dbReference type="AlphaFoldDB" id="A0A931I107"/>
<evidence type="ECO:0000313" key="3">
    <source>
        <dbReference type="Proteomes" id="UP000631694"/>
    </source>
</evidence>
<protein>
    <submittedName>
        <fullName evidence="2">NADPH:quinone oxidoreductase family protein</fullName>
    </submittedName>
</protein>
<sequence>MRAILSTEPGGPESLTLAEIAVPEPGPGEVAVAMEAAALNFFDTLIIRDRYQYRPERPFSPAGEFAGRIIAVGDGVEGFSVGDRVAAYVKWGAAREVVVAPASACVRVPDGVPAAIAATLFITYGTTLHALKDRARLRPGETLCVLGASGGAGLSAIELGKLLGARVIACASSAEKCAFARAAGADETIDTTDGDLKQRLKDLTGGAGVDVVYDAVGGDLTEPAVRATGWGGRYLVVGFAGGDIPKLPLNLVLLKGIDVLGVFWGRWLELDPEAHRANTAEILGHVAAGRLQPHIHATYPLAGIAAALNEIAARKVMGKVVLVP</sequence>
<dbReference type="PANTHER" id="PTHR43677:SF4">
    <property type="entry name" value="QUINONE OXIDOREDUCTASE-LIKE PROTEIN 2"/>
    <property type="match status" value="1"/>
</dbReference>
<dbReference type="Pfam" id="PF08240">
    <property type="entry name" value="ADH_N"/>
    <property type="match status" value="1"/>
</dbReference>
<dbReference type="SUPFAM" id="SSF50129">
    <property type="entry name" value="GroES-like"/>
    <property type="match status" value="1"/>
</dbReference>
<dbReference type="EMBL" id="JADZLT010000042">
    <property type="protein sequence ID" value="MBH0237303.1"/>
    <property type="molecule type" value="Genomic_DNA"/>
</dbReference>
<dbReference type="Pfam" id="PF00107">
    <property type="entry name" value="ADH_zinc_N"/>
    <property type="match status" value="1"/>
</dbReference>